<dbReference type="Gene3D" id="3.20.20.60">
    <property type="entry name" value="Phosphoenolpyruvate-binding domains"/>
    <property type="match status" value="1"/>
</dbReference>
<organism evidence="3 4">
    <name type="scientific">Aspergillus pseudocaelatus</name>
    <dbReference type="NCBI Taxonomy" id="1825620"/>
    <lineage>
        <taxon>Eukaryota</taxon>
        <taxon>Fungi</taxon>
        <taxon>Dikarya</taxon>
        <taxon>Ascomycota</taxon>
        <taxon>Pezizomycotina</taxon>
        <taxon>Eurotiomycetes</taxon>
        <taxon>Eurotiomycetidae</taxon>
        <taxon>Eurotiales</taxon>
        <taxon>Aspergillaceae</taxon>
        <taxon>Aspergillus</taxon>
        <taxon>Aspergillus subgen. Circumdati</taxon>
    </lineage>
</organism>
<gene>
    <name evidence="3" type="ORF">BDV36DRAFT_248756</name>
</gene>
<keyword evidence="4" id="KW-1185">Reference proteome</keyword>
<dbReference type="InterPro" id="IPR040442">
    <property type="entry name" value="Pyrv_kinase-like_dom_sf"/>
</dbReference>
<dbReference type="Proteomes" id="UP000325395">
    <property type="component" value="Unassembled WGS sequence"/>
</dbReference>
<proteinExistence type="predicted"/>
<evidence type="ECO:0000313" key="3">
    <source>
        <dbReference type="EMBL" id="KAE8420876.1"/>
    </source>
</evidence>
<reference evidence="3 4" key="1">
    <citation type="submission" date="2019-04" db="EMBL/GenBank/DDBJ databases">
        <authorList>
            <consortium name="DOE Joint Genome Institute"/>
            <person name="Mondo S."/>
            <person name="Kjaerbolling I."/>
            <person name="Vesth T."/>
            <person name="Frisvad J.C."/>
            <person name="Nybo J.L."/>
            <person name="Theobald S."/>
            <person name="Kildgaard S."/>
            <person name="Isbrandt T."/>
            <person name="Kuo A."/>
            <person name="Sato A."/>
            <person name="Lyhne E.K."/>
            <person name="Kogle M.E."/>
            <person name="Wiebenga A."/>
            <person name="Kun R.S."/>
            <person name="Lubbers R.J."/>
            <person name="Makela M.R."/>
            <person name="Barry K."/>
            <person name="Chovatia M."/>
            <person name="Clum A."/>
            <person name="Daum C."/>
            <person name="Haridas S."/>
            <person name="He G."/>
            <person name="LaButti K."/>
            <person name="Lipzen A."/>
            <person name="Riley R."/>
            <person name="Salamov A."/>
            <person name="Simmons B.A."/>
            <person name="Magnuson J.K."/>
            <person name="Henrissat B."/>
            <person name="Mortensen U.H."/>
            <person name="Larsen T.O."/>
            <person name="Devries R.P."/>
            <person name="Grigoriev I.V."/>
            <person name="Machida M."/>
            <person name="Baker S.E."/>
            <person name="Andersen M.R."/>
            <person name="Cantor M.N."/>
            <person name="Hua S.X."/>
        </authorList>
    </citation>
    <scope>NUCLEOTIDE SEQUENCE [LARGE SCALE GENOMIC DNA]</scope>
    <source>
        <strain evidence="3 4">CBS 117616</strain>
    </source>
</reference>
<evidence type="ECO:0000313" key="4">
    <source>
        <dbReference type="Proteomes" id="UP000325395"/>
    </source>
</evidence>
<name>A0ABQ6WWZ9_9EURO</name>
<sequence length="107" mass="11431">MQSACPPVGTRGFEPRLAVEKFIEQHPEGGGIKEPTGRENLAHANDSMVIAVQIETKSALEIAEEIAAGPGTDVLFWVPLVISTVTVARMRWNGIERGSACTVCALT</sequence>
<feature type="domain" description="HpcH/HpaI aldolase/citrate lyase" evidence="2">
    <location>
        <begin position="18"/>
        <end position="76"/>
    </location>
</feature>
<dbReference type="Pfam" id="PF03328">
    <property type="entry name" value="HpcH_HpaI"/>
    <property type="match status" value="1"/>
</dbReference>
<accession>A0ABQ6WWZ9</accession>
<evidence type="ECO:0000259" key="2">
    <source>
        <dbReference type="Pfam" id="PF03328"/>
    </source>
</evidence>
<protein>
    <recommendedName>
        <fullName evidence="2">HpcH/HpaI aldolase/citrate lyase domain-containing protein</fullName>
    </recommendedName>
</protein>
<dbReference type="EMBL" id="ML735705">
    <property type="protein sequence ID" value="KAE8420876.1"/>
    <property type="molecule type" value="Genomic_DNA"/>
</dbReference>
<keyword evidence="1" id="KW-0479">Metal-binding</keyword>
<dbReference type="InterPro" id="IPR005000">
    <property type="entry name" value="Aldolase/citrate-lyase_domain"/>
</dbReference>
<evidence type="ECO:0000256" key="1">
    <source>
        <dbReference type="ARBA" id="ARBA00022723"/>
    </source>
</evidence>
<dbReference type="InterPro" id="IPR015813">
    <property type="entry name" value="Pyrv/PenolPyrv_kinase-like_dom"/>
</dbReference>
<dbReference type="SUPFAM" id="SSF51621">
    <property type="entry name" value="Phosphoenolpyruvate/pyruvate domain"/>
    <property type="match status" value="1"/>
</dbReference>